<dbReference type="SMART" id="SM01349">
    <property type="entry name" value="TOG"/>
    <property type="match status" value="1"/>
</dbReference>
<dbReference type="EMBL" id="KZ819352">
    <property type="protein sequence ID" value="PWN46014.1"/>
    <property type="molecule type" value="Genomic_DNA"/>
</dbReference>
<sequence length="1079" mass="117969">MDAQYVERLHALLQQSNVPDTNQLREATEGIKAASTQQQFVPALFEILASSPDLAVRQLAAVEMRKRIHKKPETAWVKQAVDVRTGIKARLLDLLPKEESTLVRNAISRVVSEIANRELIAGTWPELLPFLFAAADSPNATHRQIAIFVFYTVLETLVDGGEKLEAYLPQILAVFAKSLQDPESIEVRITTVRALGKVAQNLEDDSEADLAQVQAAIPQMVRVLHDSLEQSHTDGVKQCLDVFESLCMLEDSVLANAIPDLIEFFLNNGANTTLEEELRIMCFNSLIWACQYKQNVIKNQKLAKPIIERLMTVAVEDEGDDYDEDTPSRLALRVIDGLSTSLPPAQVFPPLHEQMQAYMGHADGNHRKAALMAFGVAVEGCSEYIRPHIDQLWPFIEAGLRDPEVVVRKAACVAIGCLCESLDDECAKRHAVLLPMIMELINHEETQRSACTALDSLLEVMGEDISQYLPAIMERLAGLLESAPIPVKSTVTGAIGSAAHASKEGFLPYFPQTLQRMLPHLLLTEEGDQMDLRGITTDAIGTFAEAVGKEAFRPYFQDLMNHNFESMKLENPRLRECAFIFFAVMARVFGEEFGPFLPHVAPLLLGSFKQSEHDAVPGASGDGIISGAGVGTNASGEYTTEDDGDEEFIDLDDLNDAFANVNSAIAVEKEVAADSIGEIFTHTKHAFLPYLQESVEQLGHLLEHFYQGIRKSAVAALFACINTLNEMSNPSTWQPGLTVQVPLNSDVQNLVNTVIPALLDAWNDEDDRTTAIEFCQSLAECLNKNGPAIISQHADRVCNFAAEILDQKSLAQIDNDPSEDEAGAEDISEYESVLIGAAMDLVGAMSHVFAQDFLDPLRALLPKVTKYYSPSRSTTDRGAAVASLGEIIIGMKGAITPLTGDILTTLSRALQDEEPAVRSNAAFASGVLIEHSEQDLSEHFGALLNAIRPMFEVPAGTEKTDILNARDNACGCLSRMITRKPDAVPLDQALPILFSSMPLKEDMAEWTPVFKMLITLLQANDPIAMQHIDTILGLFAHTLGDASEPLDPQLRGTVVAFVSSLNASVPDKVAAAGLTQFLV</sequence>
<feature type="repeat" description="HEAT" evidence="8">
    <location>
        <begin position="171"/>
        <end position="210"/>
    </location>
</feature>
<dbReference type="InterPro" id="IPR016024">
    <property type="entry name" value="ARM-type_fold"/>
</dbReference>
<keyword evidence="7" id="KW-0539">Nucleus</keyword>
<dbReference type="Pfam" id="PF25780">
    <property type="entry name" value="TPR_IPO5"/>
    <property type="match status" value="1"/>
</dbReference>
<organism evidence="10 11">
    <name type="scientific">Ceraceosorus guamensis</name>
    <dbReference type="NCBI Taxonomy" id="1522189"/>
    <lineage>
        <taxon>Eukaryota</taxon>
        <taxon>Fungi</taxon>
        <taxon>Dikarya</taxon>
        <taxon>Basidiomycota</taxon>
        <taxon>Ustilaginomycotina</taxon>
        <taxon>Exobasidiomycetes</taxon>
        <taxon>Ceraceosorales</taxon>
        <taxon>Ceraceosoraceae</taxon>
        <taxon>Ceraceosorus</taxon>
    </lineage>
</organism>
<dbReference type="GeneID" id="37034581"/>
<dbReference type="PROSITE" id="PS50077">
    <property type="entry name" value="HEAT_REPEAT"/>
    <property type="match status" value="2"/>
</dbReference>
<evidence type="ECO:0000256" key="5">
    <source>
        <dbReference type="ARBA" id="ARBA00022737"/>
    </source>
</evidence>
<accession>A0A316W8W6</accession>
<name>A0A316W8W6_9BASI</name>
<dbReference type="PROSITE" id="PS50166">
    <property type="entry name" value="IMPORTIN_B_NT"/>
    <property type="match status" value="1"/>
</dbReference>
<dbReference type="SUPFAM" id="SSF48371">
    <property type="entry name" value="ARM repeat"/>
    <property type="match status" value="2"/>
</dbReference>
<dbReference type="Gene3D" id="1.25.10.10">
    <property type="entry name" value="Leucine-rich Repeat Variant"/>
    <property type="match status" value="1"/>
</dbReference>
<protein>
    <submittedName>
        <fullName evidence="10">ARM repeat-containing protein</fullName>
    </submittedName>
</protein>
<dbReference type="InterPro" id="IPR040122">
    <property type="entry name" value="Importin_beta"/>
</dbReference>
<evidence type="ECO:0000256" key="7">
    <source>
        <dbReference type="ARBA" id="ARBA00023242"/>
    </source>
</evidence>
<dbReference type="Pfam" id="PF03810">
    <property type="entry name" value="IBN_N"/>
    <property type="match status" value="1"/>
</dbReference>
<dbReference type="Pfam" id="PF25574">
    <property type="entry name" value="TPR_IMB1"/>
    <property type="match status" value="1"/>
</dbReference>
<keyword evidence="6" id="KW-0653">Protein transport</keyword>
<dbReference type="OrthoDB" id="7862313at2759"/>
<evidence type="ECO:0000256" key="3">
    <source>
        <dbReference type="ARBA" id="ARBA00022448"/>
    </source>
</evidence>
<dbReference type="GO" id="GO:0005737">
    <property type="term" value="C:cytoplasm"/>
    <property type="evidence" value="ECO:0007669"/>
    <property type="project" value="UniProtKB-SubCell"/>
</dbReference>
<dbReference type="Proteomes" id="UP000245783">
    <property type="component" value="Unassembled WGS sequence"/>
</dbReference>
<keyword evidence="3" id="KW-0813">Transport</keyword>
<keyword evidence="4" id="KW-0963">Cytoplasm</keyword>
<evidence type="ECO:0000259" key="9">
    <source>
        <dbReference type="PROSITE" id="PS50166"/>
    </source>
</evidence>
<dbReference type="SMART" id="SM00913">
    <property type="entry name" value="IBN_N"/>
    <property type="match status" value="1"/>
</dbReference>
<evidence type="ECO:0000256" key="8">
    <source>
        <dbReference type="PROSITE-ProRule" id="PRU00103"/>
    </source>
</evidence>
<dbReference type="AlphaFoldDB" id="A0A316W8W6"/>
<keyword evidence="5" id="KW-0677">Repeat</keyword>
<feature type="domain" description="Importin N-terminal" evidence="9">
    <location>
        <begin position="27"/>
        <end position="97"/>
    </location>
</feature>
<dbReference type="STRING" id="1522189.A0A316W8W6"/>
<dbReference type="InterPro" id="IPR058584">
    <property type="entry name" value="IMB1_TNPO1-like_TPR"/>
</dbReference>
<dbReference type="InterPro" id="IPR001494">
    <property type="entry name" value="Importin-beta_N"/>
</dbReference>
<gene>
    <name evidence="10" type="ORF">IE81DRAFT_319381</name>
</gene>
<evidence type="ECO:0000256" key="6">
    <source>
        <dbReference type="ARBA" id="ARBA00022927"/>
    </source>
</evidence>
<dbReference type="Pfam" id="PF13513">
    <property type="entry name" value="HEAT_EZ"/>
    <property type="match status" value="1"/>
</dbReference>
<evidence type="ECO:0000313" key="10">
    <source>
        <dbReference type="EMBL" id="PWN46014.1"/>
    </source>
</evidence>
<evidence type="ECO:0000256" key="1">
    <source>
        <dbReference type="ARBA" id="ARBA00004123"/>
    </source>
</evidence>
<dbReference type="GO" id="GO:0006606">
    <property type="term" value="P:protein import into nucleus"/>
    <property type="evidence" value="ECO:0007669"/>
    <property type="project" value="InterPro"/>
</dbReference>
<comment type="subcellular location">
    <subcellularLocation>
        <location evidence="2">Cytoplasm</location>
    </subcellularLocation>
    <subcellularLocation>
        <location evidence="1">Nucleus</location>
    </subcellularLocation>
</comment>
<reference evidence="10 11" key="1">
    <citation type="journal article" date="2018" name="Mol. Biol. Evol.">
        <title>Broad Genomic Sampling Reveals a Smut Pathogenic Ancestry of the Fungal Clade Ustilaginomycotina.</title>
        <authorList>
            <person name="Kijpornyongpan T."/>
            <person name="Mondo S.J."/>
            <person name="Barry K."/>
            <person name="Sandor L."/>
            <person name="Lee J."/>
            <person name="Lipzen A."/>
            <person name="Pangilinan J."/>
            <person name="LaButti K."/>
            <person name="Hainaut M."/>
            <person name="Henrissat B."/>
            <person name="Grigoriev I.V."/>
            <person name="Spatafora J.W."/>
            <person name="Aime M.C."/>
        </authorList>
    </citation>
    <scope>NUCLEOTIDE SEQUENCE [LARGE SCALE GENOMIC DNA]</scope>
    <source>
        <strain evidence="10 11">MCA 4658</strain>
    </source>
</reference>
<dbReference type="InterPro" id="IPR057672">
    <property type="entry name" value="TPR_IPO4/5"/>
</dbReference>
<proteinExistence type="predicted"/>
<keyword evidence="11" id="KW-1185">Reference proteome</keyword>
<dbReference type="InterPro" id="IPR021133">
    <property type="entry name" value="HEAT_type_2"/>
</dbReference>
<dbReference type="InParanoid" id="A0A316W8W6"/>
<feature type="repeat" description="HEAT" evidence="8">
    <location>
        <begin position="392"/>
        <end position="430"/>
    </location>
</feature>
<dbReference type="InterPro" id="IPR034085">
    <property type="entry name" value="TOG"/>
</dbReference>
<dbReference type="RefSeq" id="XP_025373174.1">
    <property type="nucleotide sequence ID" value="XM_025512711.1"/>
</dbReference>
<dbReference type="PANTHER" id="PTHR10527">
    <property type="entry name" value="IMPORTIN BETA"/>
    <property type="match status" value="1"/>
</dbReference>
<evidence type="ECO:0000256" key="2">
    <source>
        <dbReference type="ARBA" id="ARBA00004496"/>
    </source>
</evidence>
<evidence type="ECO:0000256" key="4">
    <source>
        <dbReference type="ARBA" id="ARBA00022490"/>
    </source>
</evidence>
<dbReference type="GO" id="GO:0031267">
    <property type="term" value="F:small GTPase binding"/>
    <property type="evidence" value="ECO:0007669"/>
    <property type="project" value="InterPro"/>
</dbReference>
<dbReference type="InterPro" id="IPR011989">
    <property type="entry name" value="ARM-like"/>
</dbReference>
<evidence type="ECO:0000313" key="11">
    <source>
        <dbReference type="Proteomes" id="UP000245783"/>
    </source>
</evidence>
<dbReference type="FunCoup" id="A0A316W8W6">
    <property type="interactions" value="540"/>
</dbReference>